<dbReference type="InterPro" id="IPR036097">
    <property type="entry name" value="HisK_dim/P_sf"/>
</dbReference>
<dbReference type="Gene3D" id="1.20.120.160">
    <property type="entry name" value="HPT domain"/>
    <property type="match status" value="1"/>
</dbReference>
<dbReference type="FunFam" id="2.30.30.40:FF:000048">
    <property type="entry name" value="Chemotaxis protein CheA, putative"/>
    <property type="match status" value="1"/>
</dbReference>
<dbReference type="InterPro" id="IPR037052">
    <property type="entry name" value="CheA-like_P2_sf"/>
</dbReference>
<evidence type="ECO:0000259" key="13">
    <source>
        <dbReference type="PROSITE" id="PS50109"/>
    </source>
</evidence>
<dbReference type="SUPFAM" id="SSF47226">
    <property type="entry name" value="Histidine-containing phosphotransfer domain, HPT domain"/>
    <property type="match status" value="1"/>
</dbReference>
<dbReference type="InterPro" id="IPR003594">
    <property type="entry name" value="HATPase_dom"/>
</dbReference>
<dbReference type="EC" id="2.7.13.3" evidence="2"/>
<dbReference type="SUPFAM" id="SSF50341">
    <property type="entry name" value="CheW-like"/>
    <property type="match status" value="1"/>
</dbReference>
<dbReference type="Pfam" id="PF01584">
    <property type="entry name" value="CheW"/>
    <property type="match status" value="1"/>
</dbReference>
<dbReference type="InterPro" id="IPR036641">
    <property type="entry name" value="HPT_dom_sf"/>
</dbReference>
<protein>
    <recommendedName>
        <fullName evidence="3">Chemotaxis protein CheA</fullName>
        <ecNumber evidence="2">2.7.13.3</ecNumber>
    </recommendedName>
</protein>
<name>A0A1W1VTN4_DESTI</name>
<dbReference type="InterPro" id="IPR036890">
    <property type="entry name" value="HATPase_C_sf"/>
</dbReference>
<keyword evidence="17" id="KW-1185">Reference proteome</keyword>
<reference evidence="16 17" key="1">
    <citation type="submission" date="2017-04" db="EMBL/GenBank/DDBJ databases">
        <authorList>
            <person name="Afonso C.L."/>
            <person name="Miller P.J."/>
            <person name="Scott M.A."/>
            <person name="Spackman E."/>
            <person name="Goraichik I."/>
            <person name="Dimitrov K.M."/>
            <person name="Suarez D.L."/>
            <person name="Swayne D.E."/>
        </authorList>
    </citation>
    <scope>NUCLEOTIDE SEQUENCE [LARGE SCALE GENOMIC DNA]</scope>
    <source>
        <strain evidence="16 17">DSM 11270</strain>
    </source>
</reference>
<dbReference type="InterPro" id="IPR008207">
    <property type="entry name" value="Sig_transdc_His_kin_Hpt_dom"/>
</dbReference>
<dbReference type="GO" id="GO:0006935">
    <property type="term" value="P:chemotaxis"/>
    <property type="evidence" value="ECO:0007669"/>
    <property type="project" value="UniProtKB-KW"/>
</dbReference>
<dbReference type="GO" id="GO:0005524">
    <property type="term" value="F:ATP binding"/>
    <property type="evidence" value="ECO:0007669"/>
    <property type="project" value="UniProtKB-KW"/>
</dbReference>
<dbReference type="CDD" id="cd00088">
    <property type="entry name" value="HPT"/>
    <property type="match status" value="1"/>
</dbReference>
<evidence type="ECO:0000256" key="8">
    <source>
        <dbReference type="ARBA" id="ARBA00022777"/>
    </source>
</evidence>
<dbReference type="Gene3D" id="3.30.565.10">
    <property type="entry name" value="Histidine kinase-like ATPase, C-terminal domain"/>
    <property type="match status" value="1"/>
</dbReference>
<dbReference type="AlphaFoldDB" id="A0A1W1VTN4"/>
<dbReference type="SMART" id="SM00387">
    <property type="entry name" value="HATPase_c"/>
    <property type="match status" value="1"/>
</dbReference>
<gene>
    <name evidence="16" type="ORF">SAMN00017405_2384</name>
</gene>
<evidence type="ECO:0000256" key="12">
    <source>
        <dbReference type="SAM" id="Coils"/>
    </source>
</evidence>
<evidence type="ECO:0000313" key="17">
    <source>
        <dbReference type="Proteomes" id="UP000192731"/>
    </source>
</evidence>
<feature type="domain" description="HPt" evidence="15">
    <location>
        <begin position="1"/>
        <end position="102"/>
    </location>
</feature>
<keyword evidence="5 11" id="KW-0597">Phosphoprotein</keyword>
<dbReference type="OrthoDB" id="9803176at2"/>
<dbReference type="PANTHER" id="PTHR43395:SF1">
    <property type="entry name" value="CHEMOTAXIS PROTEIN CHEA"/>
    <property type="match status" value="1"/>
</dbReference>
<evidence type="ECO:0000259" key="15">
    <source>
        <dbReference type="PROSITE" id="PS50894"/>
    </source>
</evidence>
<dbReference type="Pfam" id="PF02518">
    <property type="entry name" value="HATPase_c"/>
    <property type="match status" value="1"/>
</dbReference>
<keyword evidence="9" id="KW-0067">ATP-binding</keyword>
<dbReference type="SUPFAM" id="SSF55874">
    <property type="entry name" value="ATPase domain of HSP90 chaperone/DNA topoisomerase II/histidine kinase"/>
    <property type="match status" value="1"/>
</dbReference>
<dbReference type="SMART" id="SM00260">
    <property type="entry name" value="CheW"/>
    <property type="match status" value="1"/>
</dbReference>
<dbReference type="STRING" id="656914.SAMN00017405_2384"/>
<comment type="catalytic activity">
    <reaction evidence="1">
        <text>ATP + protein L-histidine = ADP + protein N-phospho-L-histidine.</text>
        <dbReference type="EC" id="2.7.13.3"/>
    </reaction>
</comment>
<dbReference type="Gene3D" id="3.30.70.1110">
    <property type="entry name" value="Histidine kinase CheA-like, P2 response regulator-binding domain"/>
    <property type="match status" value="1"/>
</dbReference>
<feature type="domain" description="CheW-like" evidence="14">
    <location>
        <begin position="523"/>
        <end position="653"/>
    </location>
</feature>
<feature type="modified residue" description="Phosphohistidine" evidence="11">
    <location>
        <position position="45"/>
    </location>
</feature>
<feature type="domain" description="Histidine kinase" evidence="13">
    <location>
        <begin position="271"/>
        <end position="521"/>
    </location>
</feature>
<dbReference type="Gene3D" id="2.30.30.40">
    <property type="entry name" value="SH3 Domains"/>
    <property type="match status" value="1"/>
</dbReference>
<dbReference type="Gene3D" id="1.10.287.560">
    <property type="entry name" value="Histidine kinase CheA-like, homodimeric domain"/>
    <property type="match status" value="1"/>
</dbReference>
<dbReference type="InterPro" id="IPR036061">
    <property type="entry name" value="CheW-like_dom_sf"/>
</dbReference>
<dbReference type="RefSeq" id="WP_084054448.1">
    <property type="nucleotide sequence ID" value="NZ_FWWT01000025.1"/>
</dbReference>
<dbReference type="InterPro" id="IPR035891">
    <property type="entry name" value="CheY-binding_CheA"/>
</dbReference>
<dbReference type="SUPFAM" id="SSF55052">
    <property type="entry name" value="CheY-binding domain of CheA"/>
    <property type="match status" value="1"/>
</dbReference>
<evidence type="ECO:0000256" key="3">
    <source>
        <dbReference type="ARBA" id="ARBA00021495"/>
    </source>
</evidence>
<keyword evidence="7" id="KW-0547">Nucleotide-binding</keyword>
<keyword evidence="6" id="KW-0808">Transferase</keyword>
<dbReference type="PRINTS" id="PR00344">
    <property type="entry name" value="BCTRLSENSOR"/>
</dbReference>
<evidence type="ECO:0000256" key="4">
    <source>
        <dbReference type="ARBA" id="ARBA00022500"/>
    </source>
</evidence>
<dbReference type="Pfam" id="PF02895">
    <property type="entry name" value="H-kinase_dim"/>
    <property type="match status" value="1"/>
</dbReference>
<dbReference type="InterPro" id="IPR004358">
    <property type="entry name" value="Sig_transdc_His_kin-like_C"/>
</dbReference>
<dbReference type="FunFam" id="3.30.565.10:FF:000016">
    <property type="entry name" value="Chemotaxis protein CheA, putative"/>
    <property type="match status" value="1"/>
</dbReference>
<dbReference type="Pfam" id="PF07194">
    <property type="entry name" value="P2"/>
    <property type="match status" value="1"/>
</dbReference>
<dbReference type="InterPro" id="IPR002545">
    <property type="entry name" value="CheW-lke_dom"/>
</dbReference>
<evidence type="ECO:0000256" key="9">
    <source>
        <dbReference type="ARBA" id="ARBA00022840"/>
    </source>
</evidence>
<keyword evidence="10" id="KW-0902">Two-component regulatory system</keyword>
<dbReference type="InterPro" id="IPR037006">
    <property type="entry name" value="CheA-like_homodim_sf"/>
</dbReference>
<evidence type="ECO:0000256" key="7">
    <source>
        <dbReference type="ARBA" id="ARBA00022741"/>
    </source>
</evidence>
<evidence type="ECO:0000256" key="2">
    <source>
        <dbReference type="ARBA" id="ARBA00012438"/>
    </source>
</evidence>
<feature type="coiled-coil region" evidence="12">
    <location>
        <begin position="236"/>
        <end position="263"/>
    </location>
</feature>
<dbReference type="CDD" id="cd00731">
    <property type="entry name" value="CheA_reg"/>
    <property type="match status" value="1"/>
</dbReference>
<keyword evidence="4" id="KW-0145">Chemotaxis</keyword>
<dbReference type="SMART" id="SM00073">
    <property type="entry name" value="HPT"/>
    <property type="match status" value="1"/>
</dbReference>
<dbReference type="EMBL" id="FWWT01000025">
    <property type="protein sequence ID" value="SMB96633.1"/>
    <property type="molecule type" value="Genomic_DNA"/>
</dbReference>
<dbReference type="GO" id="GO:0005737">
    <property type="term" value="C:cytoplasm"/>
    <property type="evidence" value="ECO:0007669"/>
    <property type="project" value="InterPro"/>
</dbReference>
<dbReference type="SMART" id="SM01231">
    <property type="entry name" value="H-kinase_dim"/>
    <property type="match status" value="1"/>
</dbReference>
<proteinExistence type="predicted"/>
<keyword evidence="12" id="KW-0175">Coiled coil</keyword>
<dbReference type="InterPro" id="IPR004105">
    <property type="entry name" value="CheA-like_dim"/>
</dbReference>
<sequence length="653" mass="72983">MILNEYMDIFIEEAKEHLQNLNSELLNLEQNPNKSSIDEIFRAAHTLKGMSATMGFEQVSELTHKMENVLDLLRSDKLAFSQNLCDVLFKCVDALEKMINSIVEGSEDKYDISELVVLLSKHEEGEAPVIEDSEQKQSESLNVELDKYEINIINIAQDQNMNVYHIHVLFDEQCVMKSVRAFMISNSLERLGEIIKTIPTAEDIEEEKFDDEIIVFLATNYNSDDINKELNKISEISVKEIKLIDLEQEIEVTEDANPKEENKKEATKNNKLHQTVRVDIGKLDKLMNLVGELVINKTRLEQLIKTNDTSSLHETIEQVDRITSDLQNIVMDVRMVPIEQVFNRFPRMVRDLAKELGKEVNLSLEGKETELDRTVIDEIGDPLVHLIRNSMDHGIENPSDREKNGKPAMGNLSLIAKQEGNSIIIIVEDDGNGINIEKVKQKAIEKGIITEQEAERMDENSLINLILSPGFSTADKVSDVSGRGVGLDVVKSKINSLSGSISIESKTNIGSRFTIKLPLTLAIIQALMVKVEDETFAIPLANIDETTSIKVSDIKNIQGQEVMVLRGNVLPLLRLTDTLNVPIVDSSEKDELFVVIARRNDQQIGLVVNELIGQQEIVISSLGKLLNGIPGISGAAILGDGTVSLILDVNTLF</sequence>
<evidence type="ECO:0000256" key="5">
    <source>
        <dbReference type="ARBA" id="ARBA00022553"/>
    </source>
</evidence>
<keyword evidence="8 16" id="KW-0418">Kinase</keyword>
<dbReference type="Proteomes" id="UP000192731">
    <property type="component" value="Unassembled WGS sequence"/>
</dbReference>
<dbReference type="CDD" id="cd16916">
    <property type="entry name" value="HATPase_CheA-like"/>
    <property type="match status" value="1"/>
</dbReference>
<evidence type="ECO:0000256" key="1">
    <source>
        <dbReference type="ARBA" id="ARBA00000085"/>
    </source>
</evidence>
<dbReference type="PROSITE" id="PS50109">
    <property type="entry name" value="HIS_KIN"/>
    <property type="match status" value="1"/>
</dbReference>
<dbReference type="Pfam" id="PF01627">
    <property type="entry name" value="Hpt"/>
    <property type="match status" value="1"/>
</dbReference>
<evidence type="ECO:0000256" key="10">
    <source>
        <dbReference type="ARBA" id="ARBA00023012"/>
    </source>
</evidence>
<dbReference type="GO" id="GO:0000155">
    <property type="term" value="F:phosphorelay sensor kinase activity"/>
    <property type="evidence" value="ECO:0007669"/>
    <property type="project" value="InterPro"/>
</dbReference>
<evidence type="ECO:0000256" key="6">
    <source>
        <dbReference type="ARBA" id="ARBA00022679"/>
    </source>
</evidence>
<dbReference type="PANTHER" id="PTHR43395">
    <property type="entry name" value="SENSOR HISTIDINE KINASE CHEA"/>
    <property type="match status" value="1"/>
</dbReference>
<evidence type="ECO:0000256" key="11">
    <source>
        <dbReference type="PROSITE-ProRule" id="PRU00110"/>
    </source>
</evidence>
<dbReference type="InterPro" id="IPR051315">
    <property type="entry name" value="Bact_Chemotaxis_CheA"/>
</dbReference>
<dbReference type="InterPro" id="IPR010808">
    <property type="entry name" value="CheA_P2-bd"/>
</dbReference>
<dbReference type="PROSITE" id="PS50851">
    <property type="entry name" value="CHEW"/>
    <property type="match status" value="1"/>
</dbReference>
<evidence type="ECO:0000313" key="16">
    <source>
        <dbReference type="EMBL" id="SMB96633.1"/>
    </source>
</evidence>
<evidence type="ECO:0000259" key="14">
    <source>
        <dbReference type="PROSITE" id="PS50851"/>
    </source>
</evidence>
<accession>A0A1W1VTN4</accession>
<dbReference type="SUPFAM" id="SSF47384">
    <property type="entry name" value="Homodimeric domain of signal transducing histidine kinase"/>
    <property type="match status" value="1"/>
</dbReference>
<organism evidence="16 17">
    <name type="scientific">Desulfonispora thiosulfatigenes DSM 11270</name>
    <dbReference type="NCBI Taxonomy" id="656914"/>
    <lineage>
        <taxon>Bacteria</taxon>
        <taxon>Bacillati</taxon>
        <taxon>Bacillota</taxon>
        <taxon>Clostridia</taxon>
        <taxon>Eubacteriales</taxon>
        <taxon>Peptococcaceae</taxon>
        <taxon>Desulfonispora</taxon>
    </lineage>
</organism>
<dbReference type="InterPro" id="IPR005467">
    <property type="entry name" value="His_kinase_dom"/>
</dbReference>
<dbReference type="PROSITE" id="PS50894">
    <property type="entry name" value="HPT"/>
    <property type="match status" value="1"/>
</dbReference>